<name>A0ABY8C914_9GAMM</name>
<protein>
    <submittedName>
        <fullName evidence="3">Autotransporter domain-containing protein</fullName>
    </submittedName>
</protein>
<dbReference type="Pfam" id="PF03797">
    <property type="entry name" value="Autotransporter"/>
    <property type="match status" value="1"/>
</dbReference>
<gene>
    <name evidence="3" type="ORF">NR989_10550</name>
</gene>
<dbReference type="PROSITE" id="PS51208">
    <property type="entry name" value="AUTOTRANSPORTER"/>
    <property type="match status" value="1"/>
</dbReference>
<dbReference type="InterPro" id="IPR011050">
    <property type="entry name" value="Pectin_lyase_fold/virulence"/>
</dbReference>
<evidence type="ECO:0000256" key="1">
    <source>
        <dbReference type="ARBA" id="ARBA00022729"/>
    </source>
</evidence>
<dbReference type="EMBL" id="CP102381">
    <property type="protein sequence ID" value="WEJ62440.1"/>
    <property type="molecule type" value="Genomic_DNA"/>
</dbReference>
<dbReference type="SUPFAM" id="SSF103515">
    <property type="entry name" value="Autotransporter"/>
    <property type="match status" value="1"/>
</dbReference>
<sequence length="654" mass="67378">MTDDGTNALVKTGTGTLTLSGVNTYSGTTSVDAGTLSIASDSNLGGGALTLNGGNLTVTGATTIDNAITLGAANGTFNTTADTSFSGIISGTGNLTKAGAGRTTLTGANTYNGVTSVNAGILSVNGSIANSNTTVNTGGTLGGSGTVGNVTINNGGTFAPGNSIGTINVTGDVAFSAGSNYNVEVDAAGNSDKIIATGTATLTGATVNVQPEAGTYAATTDYTILTAAGGLGGTTFGSVNSNLAFLTPTLSYDANNVLLNLTRNDISFNSVASTPNQAAVSAVLDNNTTALQSIVSSITPLTDTGAQQAFDSLSGVQHSHSSQIALQSVNQFQGVLFDRIQGNNSLLANNGTVMLAYNDRETMNDAGSQLLNNSVDTQRGWWLRAIGNEGKIDSTTNASGTEYKAGGIATGFDDNLTDDLTIGTALGFTSANADVEQGRLNADSYQLALYGKLHLNNDYYVSGTAGIGTQKTKASRNVTVGLSNLVAKSDYDATTANVAIEGGRQFTLNENTHITPFAGLEYTHVNRDGFTETGAGSANLKVNSDYQESLRSVIGTRIAHSWTTKQGYHIQPTAELAWVNENMDNKSILRAGFEPATNTSFTVYGPELNRDHARVGLGVNVQLNDTATLNLAYQGEVASSDERHDVTATFRMEW</sequence>
<dbReference type="PANTHER" id="PTHR35037:SF3">
    <property type="entry name" value="C-TERMINAL REGION OF AIDA-LIKE PROTEIN"/>
    <property type="match status" value="1"/>
</dbReference>
<dbReference type="InterPro" id="IPR013425">
    <property type="entry name" value="Autotrns_rpt"/>
</dbReference>
<dbReference type="Pfam" id="PF12951">
    <property type="entry name" value="PATR"/>
    <property type="match status" value="2"/>
</dbReference>
<dbReference type="Gene3D" id="2.40.128.130">
    <property type="entry name" value="Autotransporter beta-domain"/>
    <property type="match status" value="1"/>
</dbReference>
<dbReference type="NCBIfam" id="TIGR01414">
    <property type="entry name" value="autotrans_barl"/>
    <property type="match status" value="1"/>
</dbReference>
<dbReference type="Gene3D" id="2.160.20.20">
    <property type="match status" value="1"/>
</dbReference>
<evidence type="ECO:0000313" key="4">
    <source>
        <dbReference type="Proteomes" id="UP001222275"/>
    </source>
</evidence>
<evidence type="ECO:0000313" key="3">
    <source>
        <dbReference type="EMBL" id="WEJ62440.1"/>
    </source>
</evidence>
<dbReference type="RefSeq" id="WP_275594697.1">
    <property type="nucleotide sequence ID" value="NZ_CP102381.1"/>
</dbReference>
<accession>A0ABY8C914</accession>
<dbReference type="InterPro" id="IPR051551">
    <property type="entry name" value="Autotransporter_adhesion"/>
</dbReference>
<dbReference type="SUPFAM" id="SSF51126">
    <property type="entry name" value="Pectin lyase-like"/>
    <property type="match status" value="1"/>
</dbReference>
<dbReference type="PANTHER" id="PTHR35037">
    <property type="entry name" value="C-TERMINAL REGION OF AIDA-LIKE PROTEIN"/>
    <property type="match status" value="1"/>
</dbReference>
<proteinExistence type="predicted"/>
<dbReference type="InterPro" id="IPR005546">
    <property type="entry name" value="Autotransporte_beta"/>
</dbReference>
<dbReference type="InterPro" id="IPR012332">
    <property type="entry name" value="Autotransporter_pectin_lyase_C"/>
</dbReference>
<dbReference type="NCBIfam" id="TIGR02601">
    <property type="entry name" value="autotrns_rpt"/>
    <property type="match status" value="2"/>
</dbReference>
<organism evidence="3 4">
    <name type="scientific">Thiomicrorhabdus lithotrophica</name>
    <dbReference type="NCBI Taxonomy" id="2949997"/>
    <lineage>
        <taxon>Bacteria</taxon>
        <taxon>Pseudomonadati</taxon>
        <taxon>Pseudomonadota</taxon>
        <taxon>Gammaproteobacteria</taxon>
        <taxon>Thiotrichales</taxon>
        <taxon>Piscirickettsiaceae</taxon>
        <taxon>Thiomicrorhabdus</taxon>
    </lineage>
</organism>
<evidence type="ECO:0000259" key="2">
    <source>
        <dbReference type="PROSITE" id="PS51208"/>
    </source>
</evidence>
<feature type="domain" description="Autotransporter" evidence="2">
    <location>
        <begin position="374"/>
        <end position="654"/>
    </location>
</feature>
<dbReference type="InterPro" id="IPR006315">
    <property type="entry name" value="OM_autotransptr_brl_dom"/>
</dbReference>
<reference evidence="3 4" key="1">
    <citation type="submission" date="2022-06" db="EMBL/GenBank/DDBJ databases">
        <title>Thiomicrohabdus sp. nov, an obligately chemolithoautotrophic, sulfur-oxidizing bacterium isolated from beach of Guanyin Mountain. Amoy.</title>
        <authorList>
            <person name="Zhu H."/>
        </authorList>
    </citation>
    <scope>NUCLEOTIDE SEQUENCE [LARGE SCALE GENOMIC DNA]</scope>
    <source>
        <strain evidence="3 4">XGS-01</strain>
    </source>
</reference>
<keyword evidence="1" id="KW-0732">Signal</keyword>
<dbReference type="SMART" id="SM00869">
    <property type="entry name" value="Autotransporter"/>
    <property type="match status" value="1"/>
</dbReference>
<dbReference type="Proteomes" id="UP001222275">
    <property type="component" value="Chromosome"/>
</dbReference>
<dbReference type="InterPro" id="IPR036709">
    <property type="entry name" value="Autotransporte_beta_dom_sf"/>
</dbReference>
<keyword evidence="4" id="KW-1185">Reference proteome</keyword>